<accession>A0A3N4HT32</accession>
<sequence length="149" mass="16725">MLEESSTIPNPVSLSKAVHPCPPSITEHLLDISSVHDNLAESTVLESLSHRARETLYELEPVTRALGNSFSRSLTEDLVKVSDVRNARKAAFEKEMGQGSNVQARIQEEARMWKDRRKALDDELRVEEANIEEDFKRGLRDAAKLGLSL</sequence>
<dbReference type="EMBL" id="ML119733">
    <property type="protein sequence ID" value="RPA77005.1"/>
    <property type="molecule type" value="Genomic_DNA"/>
</dbReference>
<dbReference type="Proteomes" id="UP000275078">
    <property type="component" value="Unassembled WGS sequence"/>
</dbReference>
<evidence type="ECO:0000313" key="2">
    <source>
        <dbReference type="Proteomes" id="UP000275078"/>
    </source>
</evidence>
<evidence type="ECO:0000313" key="1">
    <source>
        <dbReference type="EMBL" id="RPA77005.1"/>
    </source>
</evidence>
<reference evidence="1 2" key="1">
    <citation type="journal article" date="2018" name="Nat. Ecol. Evol.">
        <title>Pezizomycetes genomes reveal the molecular basis of ectomycorrhizal truffle lifestyle.</title>
        <authorList>
            <person name="Murat C."/>
            <person name="Payen T."/>
            <person name="Noel B."/>
            <person name="Kuo A."/>
            <person name="Morin E."/>
            <person name="Chen J."/>
            <person name="Kohler A."/>
            <person name="Krizsan K."/>
            <person name="Balestrini R."/>
            <person name="Da Silva C."/>
            <person name="Montanini B."/>
            <person name="Hainaut M."/>
            <person name="Levati E."/>
            <person name="Barry K.W."/>
            <person name="Belfiori B."/>
            <person name="Cichocki N."/>
            <person name="Clum A."/>
            <person name="Dockter R.B."/>
            <person name="Fauchery L."/>
            <person name="Guy J."/>
            <person name="Iotti M."/>
            <person name="Le Tacon F."/>
            <person name="Lindquist E.A."/>
            <person name="Lipzen A."/>
            <person name="Malagnac F."/>
            <person name="Mello A."/>
            <person name="Molinier V."/>
            <person name="Miyauchi S."/>
            <person name="Poulain J."/>
            <person name="Riccioni C."/>
            <person name="Rubini A."/>
            <person name="Sitrit Y."/>
            <person name="Splivallo R."/>
            <person name="Traeger S."/>
            <person name="Wang M."/>
            <person name="Zifcakova L."/>
            <person name="Wipf D."/>
            <person name="Zambonelli A."/>
            <person name="Paolocci F."/>
            <person name="Nowrousian M."/>
            <person name="Ottonello S."/>
            <person name="Baldrian P."/>
            <person name="Spatafora J.W."/>
            <person name="Henrissat B."/>
            <person name="Nagy L.G."/>
            <person name="Aury J.M."/>
            <person name="Wincker P."/>
            <person name="Grigoriev I.V."/>
            <person name="Bonfante P."/>
            <person name="Martin F.M."/>
        </authorList>
    </citation>
    <scope>NUCLEOTIDE SEQUENCE [LARGE SCALE GENOMIC DNA]</scope>
    <source>
        <strain evidence="1 2">RN42</strain>
    </source>
</reference>
<name>A0A3N4HT32_ASCIM</name>
<protein>
    <submittedName>
        <fullName evidence="1">Uncharacterized protein</fullName>
    </submittedName>
</protein>
<dbReference type="AlphaFoldDB" id="A0A3N4HT32"/>
<keyword evidence="2" id="KW-1185">Reference proteome</keyword>
<proteinExistence type="predicted"/>
<gene>
    <name evidence="1" type="ORF">BJ508DRAFT_175473</name>
</gene>
<organism evidence="1 2">
    <name type="scientific">Ascobolus immersus RN42</name>
    <dbReference type="NCBI Taxonomy" id="1160509"/>
    <lineage>
        <taxon>Eukaryota</taxon>
        <taxon>Fungi</taxon>
        <taxon>Dikarya</taxon>
        <taxon>Ascomycota</taxon>
        <taxon>Pezizomycotina</taxon>
        <taxon>Pezizomycetes</taxon>
        <taxon>Pezizales</taxon>
        <taxon>Ascobolaceae</taxon>
        <taxon>Ascobolus</taxon>
    </lineage>
</organism>